<organism evidence="3 4">
    <name type="scientific">Catenulispora subtropica</name>
    <dbReference type="NCBI Taxonomy" id="450798"/>
    <lineage>
        <taxon>Bacteria</taxon>
        <taxon>Bacillati</taxon>
        <taxon>Actinomycetota</taxon>
        <taxon>Actinomycetes</taxon>
        <taxon>Catenulisporales</taxon>
        <taxon>Catenulisporaceae</taxon>
        <taxon>Catenulispora</taxon>
    </lineage>
</organism>
<keyword evidence="2" id="KW-0812">Transmembrane</keyword>
<evidence type="ECO:0000256" key="1">
    <source>
        <dbReference type="SAM" id="MobiDB-lite"/>
    </source>
</evidence>
<accession>A0ABP5E4F0</accession>
<keyword evidence="2" id="KW-1133">Transmembrane helix</keyword>
<proteinExistence type="predicted"/>
<comment type="caution">
    <text evidence="3">The sequence shown here is derived from an EMBL/GenBank/DDBJ whole genome shotgun (WGS) entry which is preliminary data.</text>
</comment>
<keyword evidence="2" id="KW-0472">Membrane</keyword>
<reference evidence="4" key="1">
    <citation type="journal article" date="2019" name="Int. J. Syst. Evol. Microbiol.">
        <title>The Global Catalogue of Microorganisms (GCM) 10K type strain sequencing project: providing services to taxonomists for standard genome sequencing and annotation.</title>
        <authorList>
            <consortium name="The Broad Institute Genomics Platform"/>
            <consortium name="The Broad Institute Genome Sequencing Center for Infectious Disease"/>
            <person name="Wu L."/>
            <person name="Ma J."/>
        </authorList>
    </citation>
    <scope>NUCLEOTIDE SEQUENCE [LARGE SCALE GENOMIC DNA]</scope>
    <source>
        <strain evidence="4">JCM 16013</strain>
    </source>
</reference>
<feature type="transmembrane region" description="Helical" evidence="2">
    <location>
        <begin position="36"/>
        <end position="57"/>
    </location>
</feature>
<feature type="region of interest" description="Disordered" evidence="1">
    <location>
        <begin position="1"/>
        <end position="33"/>
    </location>
</feature>
<dbReference type="EMBL" id="BAAAQM010000044">
    <property type="protein sequence ID" value="GAA1990885.1"/>
    <property type="molecule type" value="Genomic_DNA"/>
</dbReference>
<protein>
    <submittedName>
        <fullName evidence="3">Uncharacterized protein</fullName>
    </submittedName>
</protein>
<name>A0ABP5E4F0_9ACTN</name>
<evidence type="ECO:0000256" key="2">
    <source>
        <dbReference type="SAM" id="Phobius"/>
    </source>
</evidence>
<evidence type="ECO:0000313" key="4">
    <source>
        <dbReference type="Proteomes" id="UP001499854"/>
    </source>
</evidence>
<evidence type="ECO:0000313" key="3">
    <source>
        <dbReference type="EMBL" id="GAA1990885.1"/>
    </source>
</evidence>
<sequence length="62" mass="6849">MSRQEALAQSRYRHPSRASLKAETARNARRDRHRKATLTVGTLSAAAAGLVTAYRMVRGPAR</sequence>
<gene>
    <name evidence="3" type="ORF">GCM10009838_62770</name>
</gene>
<dbReference type="Proteomes" id="UP001499854">
    <property type="component" value="Unassembled WGS sequence"/>
</dbReference>
<keyword evidence="4" id="KW-1185">Reference proteome</keyword>